<dbReference type="InterPro" id="IPR003601">
    <property type="entry name" value="Topo_IA_2"/>
</dbReference>
<keyword evidence="17" id="KW-1185">Reference proteome</keyword>
<feature type="region of interest" description="Disordered" evidence="12">
    <location>
        <begin position="618"/>
        <end position="649"/>
    </location>
</feature>
<dbReference type="InterPro" id="IPR003602">
    <property type="entry name" value="Topo_IA_DNA-bd_dom"/>
</dbReference>
<dbReference type="CDD" id="cd00186">
    <property type="entry name" value="TOP1Ac"/>
    <property type="match status" value="1"/>
</dbReference>
<evidence type="ECO:0000313" key="17">
    <source>
        <dbReference type="Proteomes" id="UP001516464"/>
    </source>
</evidence>
<comment type="function">
    <text evidence="11">Introduces a single-strand break via transesterification at a target site in duplex DNA. Releases the supercoiling and torsional tension of DNA introduced during the DNA replication and transcription by transiently cleaving and rejoining one strand of the DNA duplex. The scissile phosphodiester is attacked by the catalytic tyrosine of the enzyme, resulting in the formation of a DNA-(5'-phosphotyrosyl)-enzyme intermediate and the expulsion of a 3'-OH DNA strand.</text>
</comment>
<dbReference type="SMART" id="SM00493">
    <property type="entry name" value="TOPRIM"/>
    <property type="match status" value="1"/>
</dbReference>
<keyword evidence="7 11" id="KW-0799">Topoisomerase</keyword>
<evidence type="ECO:0000256" key="1">
    <source>
        <dbReference type="ARBA" id="ARBA00000213"/>
    </source>
</evidence>
<comment type="catalytic activity">
    <reaction evidence="1 11">
        <text>ATP-independent breakage of single-stranded DNA, followed by passage and rejoining.</text>
        <dbReference type="EC" id="5.6.2.1"/>
    </reaction>
</comment>
<keyword evidence="9 11" id="KW-0413">Isomerase</keyword>
<evidence type="ECO:0000259" key="14">
    <source>
        <dbReference type="PROSITE" id="PS51999"/>
    </source>
</evidence>
<evidence type="ECO:0000256" key="8">
    <source>
        <dbReference type="ARBA" id="ARBA00023125"/>
    </source>
</evidence>
<evidence type="ECO:0000313" key="16">
    <source>
        <dbReference type="EMBL" id="KAF7683140.1"/>
    </source>
</evidence>
<dbReference type="PROSITE" id="PS51999">
    <property type="entry name" value="ZF_GRF"/>
    <property type="match status" value="2"/>
</dbReference>
<feature type="domain" description="GRF-type" evidence="14">
    <location>
        <begin position="676"/>
        <end position="717"/>
    </location>
</feature>
<keyword evidence="4" id="KW-0479">Metal-binding</keyword>
<dbReference type="InterPro" id="IPR006171">
    <property type="entry name" value="TOPRIM_dom"/>
</dbReference>
<dbReference type="InterPro" id="IPR034144">
    <property type="entry name" value="TOPRIM_TopoIII"/>
</dbReference>
<dbReference type="Pfam" id="PF06839">
    <property type="entry name" value="Zn_ribbon_GRF"/>
    <property type="match status" value="2"/>
</dbReference>
<dbReference type="Gene3D" id="3.40.50.140">
    <property type="match status" value="1"/>
</dbReference>
<evidence type="ECO:0000256" key="7">
    <source>
        <dbReference type="ARBA" id="ARBA00023029"/>
    </source>
</evidence>
<proteinExistence type="inferred from homology"/>
<organism evidence="16 17">
    <name type="scientific">Astathelohania contejeani</name>
    <dbReference type="NCBI Taxonomy" id="164912"/>
    <lineage>
        <taxon>Eukaryota</taxon>
        <taxon>Fungi</taxon>
        <taxon>Fungi incertae sedis</taxon>
        <taxon>Microsporidia</taxon>
        <taxon>Astathelohaniidae</taxon>
        <taxon>Astathelohania</taxon>
    </lineage>
</organism>
<evidence type="ECO:0000256" key="6">
    <source>
        <dbReference type="ARBA" id="ARBA00022833"/>
    </source>
</evidence>
<dbReference type="CDD" id="cd03362">
    <property type="entry name" value="TOPRIM_TopoIA_TopoIII"/>
    <property type="match status" value="1"/>
</dbReference>
<dbReference type="Proteomes" id="UP001516464">
    <property type="component" value="Unassembled WGS sequence"/>
</dbReference>
<dbReference type="Gene3D" id="1.10.460.10">
    <property type="entry name" value="Topoisomerase I, domain 2"/>
    <property type="match status" value="1"/>
</dbReference>
<dbReference type="PANTHER" id="PTHR11390:SF21">
    <property type="entry name" value="DNA TOPOISOMERASE 3-ALPHA"/>
    <property type="match status" value="1"/>
</dbReference>
<evidence type="ECO:0000256" key="10">
    <source>
        <dbReference type="PROSITE-ProRule" id="PRU01343"/>
    </source>
</evidence>
<feature type="domain" description="Topo IA-type catalytic" evidence="15">
    <location>
        <begin position="159"/>
        <end position="597"/>
    </location>
</feature>
<dbReference type="InterPro" id="IPR000380">
    <property type="entry name" value="Topo_IA"/>
</dbReference>
<evidence type="ECO:0000259" key="15">
    <source>
        <dbReference type="PROSITE" id="PS52039"/>
    </source>
</evidence>
<dbReference type="InterPro" id="IPR023405">
    <property type="entry name" value="Topo_IA_core_domain"/>
</dbReference>
<name>A0ABQ7HY60_9MICR</name>
<evidence type="ECO:0000256" key="9">
    <source>
        <dbReference type="ARBA" id="ARBA00023235"/>
    </source>
</evidence>
<dbReference type="EMBL" id="SBIQ01000123">
    <property type="protein sequence ID" value="KAF7683140.1"/>
    <property type="molecule type" value="Genomic_DNA"/>
</dbReference>
<sequence>MKILNVAEKPSVAKSISYILSSSCRSSPGLHRYCPNIFFKARFQGRQADFVFTSVLGHIYEHNFVDQRRWDQVDPASLFEAPIRQQIPSDLRSVGLNITRQATGADMVIVWTDCDREGENIARQIAGLIPAGIAVHRARFAAISRGEIDRALNNLCEINECEADAVDARMELDLRIGSAFTRLQTLGLQGMQDGVVSYGSCQIPTLGFVVDRWKAKTEFLVEKFWSLKIEIKKKLDDTTDNLNTGEDVINIFTWKRKNIFDKNCVLHFYYFLIGNVAVITKYSQSPKTRYKPLPLRTVELQKICSSYYKMSPHRIMTVAESLYNKGYISYPRTETDCFSKDFDFKSILKTLSSENRSIIGSIASKLVNSYSRPRCGKNNDQAHQPIYPLKSGAGLNSEESQIYEFVTRRFLACLDQDARGVETHVELEISGESFELSGLTIVEKNYLLIYYYEKWEEQKVSEFRVGEQYKVLGVENEGVQNKSCILFVYEGKTSPPEYLTEAELINLMDRHGIGTDATIHEHIQKIQTRKYAIKKANRILPLDLGIFLIKAYEELGLELGKPLLRSKLEKDLKLICKGTVGKDEVIKKEICIYKKIYDILKNGFIEVAKNMLNKINIRNDDNNRTNNRNNDNNNRTNNRNNDNNRINDDNRNIINKINISNGKAKSNEKINKSKKCNCGVNAKISIVTKQGKNKGKEFYSCVNWPDGCDYFEWVGTDDEDTSVVKCECGYETKVMVAKTEANKGRRFLKCKKLYKPCNFFQWL</sequence>
<evidence type="ECO:0000259" key="13">
    <source>
        <dbReference type="PROSITE" id="PS50880"/>
    </source>
</evidence>
<feature type="domain" description="GRF-type" evidence="14">
    <location>
        <begin position="726"/>
        <end position="763"/>
    </location>
</feature>
<evidence type="ECO:0000256" key="12">
    <source>
        <dbReference type="SAM" id="MobiDB-lite"/>
    </source>
</evidence>
<dbReference type="InterPro" id="IPR013497">
    <property type="entry name" value="Topo_IA_cen"/>
</dbReference>
<dbReference type="InterPro" id="IPR010666">
    <property type="entry name" value="Znf_GRF"/>
</dbReference>
<evidence type="ECO:0000256" key="11">
    <source>
        <dbReference type="RuleBase" id="RU362092"/>
    </source>
</evidence>
<feature type="compositionally biased region" description="Low complexity" evidence="12">
    <location>
        <begin position="624"/>
        <end position="644"/>
    </location>
</feature>
<dbReference type="Gene3D" id="2.70.20.10">
    <property type="entry name" value="Topoisomerase I, domain 3"/>
    <property type="match status" value="1"/>
</dbReference>
<dbReference type="SUPFAM" id="SSF56712">
    <property type="entry name" value="Prokaryotic type I DNA topoisomerase"/>
    <property type="match status" value="1"/>
</dbReference>
<dbReference type="PANTHER" id="PTHR11390">
    <property type="entry name" value="PROKARYOTIC DNA TOPOISOMERASE"/>
    <property type="match status" value="1"/>
</dbReference>
<keyword evidence="8 11" id="KW-0238">DNA-binding</keyword>
<feature type="domain" description="Toprim" evidence="13">
    <location>
        <begin position="2"/>
        <end position="143"/>
    </location>
</feature>
<evidence type="ECO:0000256" key="5">
    <source>
        <dbReference type="ARBA" id="ARBA00022771"/>
    </source>
</evidence>
<reference evidence="16 17" key="1">
    <citation type="submission" date="2019-01" db="EMBL/GenBank/DDBJ databases">
        <title>Genomes sequencing and comparative genomics of infectious freshwater microsporidia, Cucumispora dikerogammari and Thelohania contejeani.</title>
        <authorList>
            <person name="Cormier A."/>
            <person name="Giraud I."/>
            <person name="Wattier R."/>
            <person name="Teixeira M."/>
            <person name="Grandjean F."/>
            <person name="Rigaud T."/>
            <person name="Cordaux R."/>
        </authorList>
    </citation>
    <scope>NUCLEOTIDE SEQUENCE [LARGE SCALE GENOMIC DNA]</scope>
    <source>
        <strain evidence="16">T1</strain>
        <tissue evidence="16">Spores</tissue>
    </source>
</reference>
<dbReference type="Gene3D" id="1.10.290.10">
    <property type="entry name" value="Topoisomerase I, domain 4"/>
    <property type="match status" value="1"/>
</dbReference>
<protein>
    <recommendedName>
        <fullName evidence="3 11">DNA topoisomerase</fullName>
        <ecNumber evidence="3 11">5.6.2.1</ecNumber>
    </recommendedName>
</protein>
<dbReference type="SMART" id="SM00437">
    <property type="entry name" value="TOP1Ac"/>
    <property type="match status" value="1"/>
</dbReference>
<comment type="caution">
    <text evidence="16">The sequence shown here is derived from an EMBL/GenBank/DDBJ whole genome shotgun (WGS) entry which is preliminary data.</text>
</comment>
<dbReference type="SMART" id="SM00436">
    <property type="entry name" value="TOP1Bc"/>
    <property type="match status" value="1"/>
</dbReference>
<keyword evidence="5 10" id="KW-0863">Zinc-finger</keyword>
<dbReference type="InterPro" id="IPR013824">
    <property type="entry name" value="Topo_IA_cen_sub1"/>
</dbReference>
<evidence type="ECO:0000256" key="2">
    <source>
        <dbReference type="ARBA" id="ARBA00009446"/>
    </source>
</evidence>
<dbReference type="PROSITE" id="PS50880">
    <property type="entry name" value="TOPRIM"/>
    <property type="match status" value="1"/>
</dbReference>
<dbReference type="PROSITE" id="PS52039">
    <property type="entry name" value="TOPO_IA_2"/>
    <property type="match status" value="1"/>
</dbReference>
<dbReference type="Pfam" id="PF01751">
    <property type="entry name" value="Toprim"/>
    <property type="match status" value="1"/>
</dbReference>
<accession>A0ABQ7HY60</accession>
<keyword evidence="6" id="KW-0862">Zinc</keyword>
<dbReference type="Pfam" id="PF01131">
    <property type="entry name" value="Topoisom_bac"/>
    <property type="match status" value="1"/>
</dbReference>
<dbReference type="PRINTS" id="PR00417">
    <property type="entry name" value="PRTPISMRASEI"/>
</dbReference>
<evidence type="ECO:0000256" key="4">
    <source>
        <dbReference type="ARBA" id="ARBA00022723"/>
    </source>
</evidence>
<gene>
    <name evidence="16" type="primary">Top3alpha</name>
    <name evidence="16" type="ORF">TCON_1651</name>
</gene>
<evidence type="ECO:0000256" key="3">
    <source>
        <dbReference type="ARBA" id="ARBA00012891"/>
    </source>
</evidence>
<comment type="similarity">
    <text evidence="2 11">Belongs to the type IA topoisomerase family.</text>
</comment>
<dbReference type="EC" id="5.6.2.1" evidence="3 11"/>
<dbReference type="InterPro" id="IPR013826">
    <property type="entry name" value="Topo_IA_cen_sub3"/>
</dbReference>
<dbReference type="InterPro" id="IPR013825">
    <property type="entry name" value="Topo_IA_cen_sub2"/>
</dbReference>